<dbReference type="EMBL" id="BMCT01000012">
    <property type="protein sequence ID" value="GGF87839.1"/>
    <property type="molecule type" value="Genomic_DNA"/>
</dbReference>
<name>A0A917CG90_9HYPH</name>
<evidence type="ECO:0000259" key="1">
    <source>
        <dbReference type="PROSITE" id="PS51819"/>
    </source>
</evidence>
<dbReference type="Pfam" id="PF00903">
    <property type="entry name" value="Glyoxalase"/>
    <property type="match status" value="1"/>
</dbReference>
<protein>
    <submittedName>
        <fullName evidence="2">Glyoxalase</fullName>
    </submittedName>
</protein>
<reference evidence="2" key="1">
    <citation type="journal article" date="2014" name="Int. J. Syst. Evol. Microbiol.">
        <title>Complete genome sequence of Corynebacterium casei LMG S-19264T (=DSM 44701T), isolated from a smear-ripened cheese.</title>
        <authorList>
            <consortium name="US DOE Joint Genome Institute (JGI-PGF)"/>
            <person name="Walter F."/>
            <person name="Albersmeier A."/>
            <person name="Kalinowski J."/>
            <person name="Ruckert C."/>
        </authorList>
    </citation>
    <scope>NUCLEOTIDE SEQUENCE</scope>
    <source>
        <strain evidence="2">CCM 7897</strain>
    </source>
</reference>
<reference evidence="2" key="2">
    <citation type="submission" date="2020-09" db="EMBL/GenBank/DDBJ databases">
        <authorList>
            <person name="Sun Q."/>
            <person name="Sedlacek I."/>
        </authorList>
    </citation>
    <scope>NUCLEOTIDE SEQUENCE</scope>
    <source>
        <strain evidence="2">CCM 7897</strain>
    </source>
</reference>
<evidence type="ECO:0000313" key="2">
    <source>
        <dbReference type="EMBL" id="GGF87839.1"/>
    </source>
</evidence>
<dbReference type="InterPro" id="IPR029068">
    <property type="entry name" value="Glyas_Bleomycin-R_OHBP_Dase"/>
</dbReference>
<dbReference type="AlphaFoldDB" id="A0A917CG90"/>
<feature type="domain" description="VOC" evidence="1">
    <location>
        <begin position="10"/>
        <end position="139"/>
    </location>
</feature>
<dbReference type="Gene3D" id="3.10.180.10">
    <property type="entry name" value="2,3-Dihydroxybiphenyl 1,2-Dioxygenase, domain 1"/>
    <property type="match status" value="1"/>
</dbReference>
<dbReference type="Proteomes" id="UP000606044">
    <property type="component" value="Unassembled WGS sequence"/>
</dbReference>
<evidence type="ECO:0000313" key="3">
    <source>
        <dbReference type="Proteomes" id="UP000606044"/>
    </source>
</evidence>
<organism evidence="2 3">
    <name type="scientific">Azorhizobium oxalatiphilum</name>
    <dbReference type="NCBI Taxonomy" id="980631"/>
    <lineage>
        <taxon>Bacteria</taxon>
        <taxon>Pseudomonadati</taxon>
        <taxon>Pseudomonadota</taxon>
        <taxon>Alphaproteobacteria</taxon>
        <taxon>Hyphomicrobiales</taxon>
        <taxon>Xanthobacteraceae</taxon>
        <taxon>Azorhizobium</taxon>
    </lineage>
</organism>
<dbReference type="PANTHER" id="PTHR36503:SF1">
    <property type="entry name" value="BLR2520 PROTEIN"/>
    <property type="match status" value="1"/>
</dbReference>
<sequence>MTVHTPPAFGLHLVTLGVADLPRATTFYEAMGLSRRDRGSEGVSFFDAGGMALALFPRSALTADAGLPAEAALPPYGAPEVCGLSLAFNVGTEAAVEEVITLAQSLGAPLLKTPERAFWGGYTGYFADLDGHIWEVAHNPFWPLDDRGRPVLPD</sequence>
<dbReference type="InterPro" id="IPR037523">
    <property type="entry name" value="VOC_core"/>
</dbReference>
<dbReference type="RefSeq" id="WP_188584050.1">
    <property type="nucleotide sequence ID" value="NZ_BMCT01000012.1"/>
</dbReference>
<gene>
    <name evidence="2" type="ORF">GCM10007301_54710</name>
</gene>
<dbReference type="SUPFAM" id="SSF54593">
    <property type="entry name" value="Glyoxalase/Bleomycin resistance protein/Dihydroxybiphenyl dioxygenase"/>
    <property type="match status" value="1"/>
</dbReference>
<comment type="caution">
    <text evidence="2">The sequence shown here is derived from an EMBL/GenBank/DDBJ whole genome shotgun (WGS) entry which is preliminary data.</text>
</comment>
<proteinExistence type="predicted"/>
<dbReference type="PROSITE" id="PS51819">
    <property type="entry name" value="VOC"/>
    <property type="match status" value="1"/>
</dbReference>
<dbReference type="InterPro" id="IPR004360">
    <property type="entry name" value="Glyas_Fos-R_dOase_dom"/>
</dbReference>
<dbReference type="PANTHER" id="PTHR36503">
    <property type="entry name" value="BLR2520 PROTEIN"/>
    <property type="match status" value="1"/>
</dbReference>
<accession>A0A917CG90</accession>
<keyword evidence="3" id="KW-1185">Reference proteome</keyword>